<proteinExistence type="inferred from homology"/>
<accession>H0JWJ9</accession>
<evidence type="ECO:0000256" key="1">
    <source>
        <dbReference type="ARBA" id="ARBA00008791"/>
    </source>
</evidence>
<dbReference type="Proteomes" id="UP000005064">
    <property type="component" value="Unassembled WGS sequence"/>
</dbReference>
<dbReference type="SUPFAM" id="SSF52402">
    <property type="entry name" value="Adenine nucleotide alpha hydrolases-like"/>
    <property type="match status" value="1"/>
</dbReference>
<comment type="similarity">
    <text evidence="1">Belongs to the universal stress protein A family.</text>
</comment>
<dbReference type="PATRIC" id="fig|1114960.4.peg.4196"/>
<dbReference type="Gene3D" id="3.40.50.620">
    <property type="entry name" value="HUPs"/>
    <property type="match status" value="1"/>
</dbReference>
<protein>
    <submittedName>
        <fullName evidence="3">Universal stress protein</fullName>
    </submittedName>
</protein>
<gene>
    <name evidence="3" type="ORF">AK37_20559</name>
</gene>
<dbReference type="InterPro" id="IPR014729">
    <property type="entry name" value="Rossmann-like_a/b/a_fold"/>
</dbReference>
<comment type="caution">
    <text evidence="3">The sequence shown here is derived from an EMBL/GenBank/DDBJ whole genome shotgun (WGS) entry which is preliminary data.</text>
</comment>
<dbReference type="EMBL" id="AHBW01000056">
    <property type="protein sequence ID" value="EHK81208.1"/>
    <property type="molecule type" value="Genomic_DNA"/>
</dbReference>
<evidence type="ECO:0000313" key="4">
    <source>
        <dbReference type="Proteomes" id="UP000005064"/>
    </source>
</evidence>
<organism evidence="3 4">
    <name type="scientific">Rhodococcus pyridinivorans AK37</name>
    <dbReference type="NCBI Taxonomy" id="1114960"/>
    <lineage>
        <taxon>Bacteria</taxon>
        <taxon>Bacillati</taxon>
        <taxon>Actinomycetota</taxon>
        <taxon>Actinomycetes</taxon>
        <taxon>Mycobacteriales</taxon>
        <taxon>Nocardiaceae</taxon>
        <taxon>Rhodococcus</taxon>
    </lineage>
</organism>
<dbReference type="InterPro" id="IPR006015">
    <property type="entry name" value="Universal_stress_UspA"/>
</dbReference>
<sequence>MSAAFEEASLRGTDVVAAHAWSDLDVRGPFRFRIEWDSVENKERALLSESLAGHGEEFPDVRVHPVVVLDQPSHYLASHAADAQLLVLGRRGRGGFPNLMLGSTTWALLHTVTWPVMVVP</sequence>
<feature type="domain" description="UspA" evidence="2">
    <location>
        <begin position="4"/>
        <end position="120"/>
    </location>
</feature>
<evidence type="ECO:0000259" key="2">
    <source>
        <dbReference type="Pfam" id="PF00582"/>
    </source>
</evidence>
<evidence type="ECO:0000313" key="3">
    <source>
        <dbReference type="EMBL" id="EHK81208.1"/>
    </source>
</evidence>
<name>H0JWJ9_9NOCA</name>
<dbReference type="PRINTS" id="PR01438">
    <property type="entry name" value="UNVRSLSTRESS"/>
</dbReference>
<reference evidence="3 4" key="1">
    <citation type="submission" date="2011-12" db="EMBL/GenBank/DDBJ databases">
        <authorList>
            <person name="Kriszt B."/>
            <person name="Tancsics A."/>
            <person name="Cserhati M."/>
            <person name="Toth A."/>
            <person name="Nagy I."/>
            <person name="Horvath B."/>
            <person name="Tamura T."/>
            <person name="Kukolya J."/>
            <person name="Szoboszlay S."/>
        </authorList>
    </citation>
    <scope>NUCLEOTIDE SEQUENCE [LARGE SCALE GENOMIC DNA]</scope>
    <source>
        <strain evidence="3 4">AK37</strain>
    </source>
</reference>
<dbReference type="Pfam" id="PF00582">
    <property type="entry name" value="Usp"/>
    <property type="match status" value="1"/>
</dbReference>
<dbReference type="InterPro" id="IPR006016">
    <property type="entry name" value="UspA"/>
</dbReference>
<dbReference type="AlphaFoldDB" id="H0JWJ9"/>